<keyword evidence="12" id="KW-0804">Transcription</keyword>
<keyword evidence="10" id="KW-0238">DNA-binding</keyword>
<evidence type="ECO:0000256" key="12">
    <source>
        <dbReference type="ARBA" id="ARBA00023163"/>
    </source>
</evidence>
<dbReference type="Gene3D" id="1.10.340.30">
    <property type="entry name" value="Hypothetical protein, domain 2"/>
    <property type="match status" value="1"/>
</dbReference>
<evidence type="ECO:0000256" key="11">
    <source>
        <dbReference type="ARBA" id="ARBA00023159"/>
    </source>
</evidence>
<keyword evidence="9" id="KW-0805">Transcription regulation</keyword>
<keyword evidence="4" id="KW-0489">Methyltransferase</keyword>
<dbReference type="Pfam" id="PF00730">
    <property type="entry name" value="HhH-GPD"/>
    <property type="match status" value="1"/>
</dbReference>
<keyword evidence="11" id="KW-0010">Activator</keyword>
<dbReference type="Proteomes" id="UP000518300">
    <property type="component" value="Unassembled WGS sequence"/>
</dbReference>
<comment type="caution">
    <text evidence="15">The sequence shown here is derived from an EMBL/GenBank/DDBJ whole genome shotgun (WGS) entry which is preliminary data.</text>
</comment>
<dbReference type="SUPFAM" id="SSF57884">
    <property type="entry name" value="Ada DNA repair protein, N-terminal domain (N-Ada 10)"/>
    <property type="match status" value="1"/>
</dbReference>
<dbReference type="Gene3D" id="3.40.10.10">
    <property type="entry name" value="DNA Methylphosphotriester Repair Domain"/>
    <property type="match status" value="1"/>
</dbReference>
<dbReference type="CDD" id="cd00056">
    <property type="entry name" value="ENDO3c"/>
    <property type="match status" value="1"/>
</dbReference>
<sequence>MDLLDHEACYRALQTRDARFDGRLFVGVTSTGIYCRPICPARTASFKNCRFYASAAAAQEAGFRPCLRCRPETAPDLASWRGTSNTVSRALAIISDGGLDGGEAGVDALAERLGVGGRQLRRLFKQHLGASPIAVAQTRRVLFAKQLIQETRMPMAEVALAAGFGSVRRFNETFHDLYQRPPSALRRKGWTDLPSGSVSAAGVTLRLRYQPPYDWPAMLAYLEARAIDGVERVADGRYLRTVSQDGEMGTVEVHHEPARDSIAVTVRFPSVRALPAILARVRRVFDVGADIGTIGAHLSRDPFLAPLLARRPGLRAPGGWDGFELAVRAILGQQVTVVAARQLAGRLVALCGEPLPDGASAQAELCRVFPTPERVAAADLDALGMPSARRASLKALADAALAAPRLFQPFGTVEEAIARLRSIRGVGEWTAQYIALRALRETDAFPASDLALLRGAANDAGERPTPADLLQRAEPWRPWRAYAAQHLWAADAETSSRAREARHG</sequence>
<proteinExistence type="predicted"/>
<evidence type="ECO:0000256" key="8">
    <source>
        <dbReference type="ARBA" id="ARBA00022833"/>
    </source>
</evidence>
<dbReference type="InterPro" id="IPR010316">
    <property type="entry name" value="AlkA_N"/>
</dbReference>
<dbReference type="Gene3D" id="1.10.1670.10">
    <property type="entry name" value="Helix-hairpin-Helix base-excision DNA repair enzymes (C-terminal)"/>
    <property type="match status" value="1"/>
</dbReference>
<dbReference type="InterPro" id="IPR003265">
    <property type="entry name" value="HhH-GPD_domain"/>
</dbReference>
<evidence type="ECO:0000313" key="15">
    <source>
        <dbReference type="EMBL" id="NMO20454.1"/>
    </source>
</evidence>
<dbReference type="SMART" id="SM01009">
    <property type="entry name" value="AlkA_N"/>
    <property type="match status" value="1"/>
</dbReference>
<keyword evidence="16" id="KW-1185">Reference proteome</keyword>
<dbReference type="GO" id="GO:0043916">
    <property type="term" value="F:DNA-7-methylguanine glycosylase activity"/>
    <property type="evidence" value="ECO:0007669"/>
    <property type="project" value="TreeGrafter"/>
</dbReference>
<evidence type="ECO:0000256" key="10">
    <source>
        <dbReference type="ARBA" id="ARBA00023125"/>
    </source>
</evidence>
<dbReference type="Pfam" id="PF12833">
    <property type="entry name" value="HTH_18"/>
    <property type="match status" value="1"/>
</dbReference>
<dbReference type="SUPFAM" id="SSF55945">
    <property type="entry name" value="TATA-box binding protein-like"/>
    <property type="match status" value="1"/>
</dbReference>
<dbReference type="GO" id="GO:0005737">
    <property type="term" value="C:cytoplasm"/>
    <property type="evidence" value="ECO:0007669"/>
    <property type="project" value="TreeGrafter"/>
</dbReference>
<dbReference type="PANTHER" id="PTHR43003:SF13">
    <property type="entry name" value="DNA-3-METHYLADENINE GLYCOSYLASE 2"/>
    <property type="match status" value="1"/>
</dbReference>
<dbReference type="GO" id="GO:0008270">
    <property type="term" value="F:zinc ion binding"/>
    <property type="evidence" value="ECO:0007669"/>
    <property type="project" value="InterPro"/>
</dbReference>
<dbReference type="PROSITE" id="PS01124">
    <property type="entry name" value="HTH_ARAC_FAMILY_2"/>
    <property type="match status" value="1"/>
</dbReference>
<protein>
    <recommendedName>
        <fullName evidence="3">DNA-3-methyladenine glycosylase II</fullName>
        <ecNumber evidence="3">3.2.2.21</ecNumber>
    </recommendedName>
</protein>
<dbReference type="GO" id="GO:0006285">
    <property type="term" value="P:base-excision repair, AP site formation"/>
    <property type="evidence" value="ECO:0007669"/>
    <property type="project" value="TreeGrafter"/>
</dbReference>
<dbReference type="InterPro" id="IPR023170">
    <property type="entry name" value="HhH_base_excis_C"/>
</dbReference>
<evidence type="ECO:0000256" key="4">
    <source>
        <dbReference type="ARBA" id="ARBA00022603"/>
    </source>
</evidence>
<dbReference type="InterPro" id="IPR051912">
    <property type="entry name" value="Alkylbase_DNA_Glycosylase/TA"/>
</dbReference>
<evidence type="ECO:0000256" key="3">
    <source>
        <dbReference type="ARBA" id="ARBA00012000"/>
    </source>
</evidence>
<dbReference type="GO" id="GO:0043565">
    <property type="term" value="F:sequence-specific DNA binding"/>
    <property type="evidence" value="ECO:0007669"/>
    <property type="project" value="InterPro"/>
</dbReference>
<keyword evidence="13" id="KW-0234">DNA repair</keyword>
<dbReference type="InterPro" id="IPR009057">
    <property type="entry name" value="Homeodomain-like_sf"/>
</dbReference>
<keyword evidence="6" id="KW-0479">Metal-binding</keyword>
<dbReference type="InterPro" id="IPR035451">
    <property type="entry name" value="Ada-like_dom_sf"/>
</dbReference>
<dbReference type="GO" id="GO:0032993">
    <property type="term" value="C:protein-DNA complex"/>
    <property type="evidence" value="ECO:0007669"/>
    <property type="project" value="TreeGrafter"/>
</dbReference>
<dbReference type="FunFam" id="3.40.10.10:FF:000001">
    <property type="entry name" value="DNA-3-methyladenine glycosylase 2"/>
    <property type="match status" value="1"/>
</dbReference>
<feature type="domain" description="HTH araC/xylS-type" evidence="14">
    <location>
        <begin position="88"/>
        <end position="188"/>
    </location>
</feature>
<evidence type="ECO:0000256" key="5">
    <source>
        <dbReference type="ARBA" id="ARBA00022679"/>
    </source>
</evidence>
<dbReference type="SUPFAM" id="SSF48150">
    <property type="entry name" value="DNA-glycosylase"/>
    <property type="match status" value="1"/>
</dbReference>
<gene>
    <name evidence="15" type="ORF">HG543_37180</name>
</gene>
<evidence type="ECO:0000259" key="14">
    <source>
        <dbReference type="PROSITE" id="PS01124"/>
    </source>
</evidence>
<evidence type="ECO:0000256" key="1">
    <source>
        <dbReference type="ARBA" id="ARBA00000086"/>
    </source>
</evidence>
<comment type="catalytic activity">
    <reaction evidence="1">
        <text>Hydrolysis of alkylated DNA, releasing 3-methyladenine, 3-methylguanine, 7-methylguanine and 7-methyladenine.</text>
        <dbReference type="EC" id="3.2.2.21"/>
    </reaction>
</comment>
<dbReference type="Pfam" id="PF06029">
    <property type="entry name" value="AlkA_N"/>
    <property type="match status" value="1"/>
</dbReference>
<accession>A0A848LSS6</accession>
<dbReference type="EC" id="3.2.2.21" evidence="3"/>
<dbReference type="GO" id="GO:0032131">
    <property type="term" value="F:alkylated DNA binding"/>
    <property type="evidence" value="ECO:0007669"/>
    <property type="project" value="TreeGrafter"/>
</dbReference>
<dbReference type="GO" id="GO:0032259">
    <property type="term" value="P:methylation"/>
    <property type="evidence" value="ECO:0007669"/>
    <property type="project" value="UniProtKB-KW"/>
</dbReference>
<evidence type="ECO:0000256" key="7">
    <source>
        <dbReference type="ARBA" id="ARBA00022763"/>
    </source>
</evidence>
<evidence type="ECO:0000256" key="6">
    <source>
        <dbReference type="ARBA" id="ARBA00022723"/>
    </source>
</evidence>
<dbReference type="GO" id="GO:0008725">
    <property type="term" value="F:DNA-3-methyladenine glycosylase activity"/>
    <property type="evidence" value="ECO:0007669"/>
    <property type="project" value="TreeGrafter"/>
</dbReference>
<dbReference type="InterPro" id="IPR018060">
    <property type="entry name" value="HTH_AraC"/>
</dbReference>
<organism evidence="15 16">
    <name type="scientific">Pyxidicoccus fallax</name>
    <dbReference type="NCBI Taxonomy" id="394095"/>
    <lineage>
        <taxon>Bacteria</taxon>
        <taxon>Pseudomonadati</taxon>
        <taxon>Myxococcota</taxon>
        <taxon>Myxococcia</taxon>
        <taxon>Myxococcales</taxon>
        <taxon>Cystobacterineae</taxon>
        <taxon>Myxococcaceae</taxon>
        <taxon>Pyxidicoccus</taxon>
    </lineage>
</organism>
<dbReference type="GO" id="GO:0008168">
    <property type="term" value="F:methyltransferase activity"/>
    <property type="evidence" value="ECO:0007669"/>
    <property type="project" value="UniProtKB-KW"/>
</dbReference>
<evidence type="ECO:0000256" key="13">
    <source>
        <dbReference type="ARBA" id="ARBA00023204"/>
    </source>
</evidence>
<dbReference type="InterPro" id="IPR011257">
    <property type="entry name" value="DNA_glycosylase"/>
</dbReference>
<dbReference type="Gene3D" id="3.30.310.20">
    <property type="entry name" value="DNA-3-methyladenine glycosylase AlkA, N-terminal domain"/>
    <property type="match status" value="1"/>
</dbReference>
<dbReference type="GO" id="GO:0006307">
    <property type="term" value="P:DNA alkylation repair"/>
    <property type="evidence" value="ECO:0007669"/>
    <property type="project" value="TreeGrafter"/>
</dbReference>
<dbReference type="RefSeq" id="WP_169349670.1">
    <property type="nucleotide sequence ID" value="NZ_JABBJJ010000245.1"/>
</dbReference>
<dbReference type="Pfam" id="PF02805">
    <property type="entry name" value="Ada_Zn_binding"/>
    <property type="match status" value="1"/>
</dbReference>
<dbReference type="InterPro" id="IPR004026">
    <property type="entry name" value="Ada_DNA_repair_Zn-bd"/>
</dbReference>
<keyword evidence="8" id="KW-0862">Zinc</keyword>
<dbReference type="EMBL" id="JABBJJ010000245">
    <property type="protein sequence ID" value="NMO20454.1"/>
    <property type="molecule type" value="Genomic_DNA"/>
</dbReference>
<dbReference type="SMART" id="SM00478">
    <property type="entry name" value="ENDO3c"/>
    <property type="match status" value="1"/>
</dbReference>
<dbReference type="SUPFAM" id="SSF46689">
    <property type="entry name" value="Homeodomain-like"/>
    <property type="match status" value="1"/>
</dbReference>
<dbReference type="Gene3D" id="1.10.10.60">
    <property type="entry name" value="Homeodomain-like"/>
    <property type="match status" value="1"/>
</dbReference>
<comment type="cofactor">
    <cofactor evidence="2">
        <name>Zn(2+)</name>
        <dbReference type="ChEBI" id="CHEBI:29105"/>
    </cofactor>
</comment>
<reference evidence="15 16" key="1">
    <citation type="submission" date="2020-04" db="EMBL/GenBank/DDBJ databases">
        <title>Draft genome of Pyxidicoccus fallax type strain.</title>
        <authorList>
            <person name="Whitworth D.E."/>
        </authorList>
    </citation>
    <scope>NUCLEOTIDE SEQUENCE [LARGE SCALE GENOMIC DNA]</scope>
    <source>
        <strain evidence="15 16">DSM 14698</strain>
    </source>
</reference>
<dbReference type="GO" id="GO:0003700">
    <property type="term" value="F:DNA-binding transcription factor activity"/>
    <property type="evidence" value="ECO:0007669"/>
    <property type="project" value="InterPro"/>
</dbReference>
<evidence type="ECO:0000256" key="2">
    <source>
        <dbReference type="ARBA" id="ARBA00001947"/>
    </source>
</evidence>
<evidence type="ECO:0000256" key="9">
    <source>
        <dbReference type="ARBA" id="ARBA00023015"/>
    </source>
</evidence>
<dbReference type="AlphaFoldDB" id="A0A848LSS6"/>
<dbReference type="InterPro" id="IPR037046">
    <property type="entry name" value="AlkA_N_sf"/>
</dbReference>
<keyword evidence="7" id="KW-0227">DNA damage</keyword>
<evidence type="ECO:0000313" key="16">
    <source>
        <dbReference type="Proteomes" id="UP000518300"/>
    </source>
</evidence>
<dbReference type="SMART" id="SM00342">
    <property type="entry name" value="HTH_ARAC"/>
    <property type="match status" value="1"/>
</dbReference>
<name>A0A848LSS6_9BACT</name>
<keyword evidence="5" id="KW-0808">Transferase</keyword>
<dbReference type="PANTHER" id="PTHR43003">
    <property type="entry name" value="DNA-3-METHYLADENINE GLYCOSYLASE"/>
    <property type="match status" value="1"/>
</dbReference>